<dbReference type="Proteomes" id="UP001159363">
    <property type="component" value="Chromosome 2"/>
</dbReference>
<keyword evidence="2" id="KW-1185">Reference proteome</keyword>
<dbReference type="EMBL" id="JARBHB010000002">
    <property type="protein sequence ID" value="KAJ8893295.1"/>
    <property type="molecule type" value="Genomic_DNA"/>
</dbReference>
<proteinExistence type="predicted"/>
<accession>A0ABQ9I9F0</accession>
<protein>
    <submittedName>
        <fullName evidence="1">Uncharacterized protein</fullName>
    </submittedName>
</protein>
<gene>
    <name evidence="1" type="ORF">PR048_005886</name>
</gene>
<evidence type="ECO:0000313" key="2">
    <source>
        <dbReference type="Proteomes" id="UP001159363"/>
    </source>
</evidence>
<sequence>MYKSVRNSSPGEICKCNIQCKLSTSKRFEKCEQNPKEKVKHKRLVPSDPDCHYGFELNVPDSNSPEFEKKKDVFLKSLVLSDEDRNLLQVNTTAKGNCDLWKAERHK</sequence>
<name>A0ABQ9I9F0_9NEOP</name>
<comment type="caution">
    <text evidence="1">The sequence shown here is derived from an EMBL/GenBank/DDBJ whole genome shotgun (WGS) entry which is preliminary data.</text>
</comment>
<reference evidence="1 2" key="1">
    <citation type="submission" date="2023-02" db="EMBL/GenBank/DDBJ databases">
        <title>LHISI_Scaffold_Assembly.</title>
        <authorList>
            <person name="Stuart O.P."/>
            <person name="Cleave R."/>
            <person name="Magrath M.J.L."/>
            <person name="Mikheyev A.S."/>
        </authorList>
    </citation>
    <scope>NUCLEOTIDE SEQUENCE [LARGE SCALE GENOMIC DNA]</scope>
    <source>
        <strain evidence="1">Daus_M_001</strain>
        <tissue evidence="1">Leg muscle</tissue>
    </source>
</reference>
<organism evidence="1 2">
    <name type="scientific">Dryococelus australis</name>
    <dbReference type="NCBI Taxonomy" id="614101"/>
    <lineage>
        <taxon>Eukaryota</taxon>
        <taxon>Metazoa</taxon>
        <taxon>Ecdysozoa</taxon>
        <taxon>Arthropoda</taxon>
        <taxon>Hexapoda</taxon>
        <taxon>Insecta</taxon>
        <taxon>Pterygota</taxon>
        <taxon>Neoptera</taxon>
        <taxon>Polyneoptera</taxon>
        <taxon>Phasmatodea</taxon>
        <taxon>Verophasmatodea</taxon>
        <taxon>Anareolatae</taxon>
        <taxon>Phasmatidae</taxon>
        <taxon>Eurycanthinae</taxon>
        <taxon>Dryococelus</taxon>
    </lineage>
</organism>
<evidence type="ECO:0000313" key="1">
    <source>
        <dbReference type="EMBL" id="KAJ8893295.1"/>
    </source>
</evidence>